<evidence type="ECO:0000313" key="4">
    <source>
        <dbReference type="EMBL" id="ADC51361.1"/>
    </source>
</evidence>
<protein>
    <submittedName>
        <fullName evidence="4">ABC-type multidrug transport system, ATPase component</fullName>
    </submittedName>
</protein>
<dbReference type="GO" id="GO:0005524">
    <property type="term" value="F:ATP binding"/>
    <property type="evidence" value="ECO:0007669"/>
    <property type="project" value="UniProtKB-KW"/>
</dbReference>
<sequence length="290" mass="32881">MTFKLELNNVSLKYKQFEALRNISFSINQEGIYGLVGRNGAGKTTLLSLLASFVEPSSGTITIDGENPFESSRIMPHVNFIFEADYKEEYDTPLDYFEFHKRYRPAFDMTYAKELAAKFKLPLDKAIYKLSDGKQSALNVILGLASRSKITIFDEAYRGMDAPTRELFYKEVLNEQERHPRIMILSTHLVSEMEYLFDHVFIIEDGKMVIDEPYDEVISRGVTFTGEAAIVDTLTRELNRIHAEQLGGTKSVMVYGEVSENLLVEAGQSGVEISTVTLQNLFIHLTGEED</sequence>
<dbReference type="PROSITE" id="PS50893">
    <property type="entry name" value="ABC_TRANSPORTER_2"/>
    <property type="match status" value="1"/>
</dbReference>
<dbReference type="KEGG" id="bpf:BpOF4_16580"/>
<dbReference type="HOGENOM" id="CLU_000604_1_2_9"/>
<dbReference type="SMART" id="SM00382">
    <property type="entry name" value="AAA"/>
    <property type="match status" value="1"/>
</dbReference>
<dbReference type="Proteomes" id="UP000001544">
    <property type="component" value="Chromosome"/>
</dbReference>
<dbReference type="PANTHER" id="PTHR43158">
    <property type="entry name" value="SKFA PEPTIDE EXPORT ATP-BINDING PROTEIN SKFE"/>
    <property type="match status" value="1"/>
</dbReference>
<dbReference type="PANTHER" id="PTHR43158:SF5">
    <property type="entry name" value="ABC TRANSPORTER, ATP-BINDING PROTEIN"/>
    <property type="match status" value="1"/>
</dbReference>
<dbReference type="STRING" id="398511.BpOF4_16580"/>
<dbReference type="Gene3D" id="3.40.50.300">
    <property type="entry name" value="P-loop containing nucleotide triphosphate hydrolases"/>
    <property type="match status" value="1"/>
</dbReference>
<dbReference type="SUPFAM" id="SSF52540">
    <property type="entry name" value="P-loop containing nucleoside triphosphate hydrolases"/>
    <property type="match status" value="1"/>
</dbReference>
<evidence type="ECO:0000259" key="3">
    <source>
        <dbReference type="PROSITE" id="PS50893"/>
    </source>
</evidence>
<evidence type="ECO:0000313" key="5">
    <source>
        <dbReference type="Proteomes" id="UP000001544"/>
    </source>
</evidence>
<gene>
    <name evidence="4" type="ordered locus">BpOF4_16580</name>
</gene>
<keyword evidence="5" id="KW-1185">Reference proteome</keyword>
<keyword evidence="2" id="KW-0067">ATP-binding</keyword>
<evidence type="ECO:0000256" key="2">
    <source>
        <dbReference type="ARBA" id="ARBA00022840"/>
    </source>
</evidence>
<dbReference type="AlphaFoldDB" id="D3FQ68"/>
<reference evidence="4 5" key="1">
    <citation type="journal article" date="2011" name="Environ. Microbiol.">
        <title>Genome of alkaliphilic Bacillus pseudofirmus OF4 reveals adaptations that support the ability to grow in an external pH range from 7.5 to 11.4.</title>
        <authorList>
            <person name="Janto B."/>
            <person name="Ahmed A."/>
            <person name="Ito M."/>
            <person name="Liu J."/>
            <person name="Hicks D.B."/>
            <person name="Pagni S."/>
            <person name="Fackelmayer O.J."/>
            <person name="Smith T.A."/>
            <person name="Earl J."/>
            <person name="Elbourne L.D."/>
            <person name="Hassan K."/>
            <person name="Paulsen I.T."/>
            <person name="Kolsto A.B."/>
            <person name="Tourasse N.J."/>
            <person name="Ehrlich G.D."/>
            <person name="Boissy R."/>
            <person name="Ivey D.M."/>
            <person name="Li G."/>
            <person name="Xue Y."/>
            <person name="Ma Y."/>
            <person name="Hu F.Z."/>
            <person name="Krulwich T.A."/>
        </authorList>
    </citation>
    <scope>NUCLEOTIDE SEQUENCE [LARGE SCALE GENOMIC DNA]</scope>
    <source>
        <strain evidence="5">ATCC BAA-2126 / JCM 17055 / OF4</strain>
    </source>
</reference>
<dbReference type="RefSeq" id="WP_012958723.1">
    <property type="nucleotide sequence ID" value="NC_013791.2"/>
</dbReference>
<dbReference type="InterPro" id="IPR003593">
    <property type="entry name" value="AAA+_ATPase"/>
</dbReference>
<dbReference type="eggNOG" id="COG1131">
    <property type="taxonomic scope" value="Bacteria"/>
</dbReference>
<organism evidence="4 5">
    <name type="scientific">Alkalihalophilus pseudofirmus (strain ATCC BAA-2126 / JCM 17055 / OF4)</name>
    <name type="common">Bacillus pseudofirmus</name>
    <dbReference type="NCBI Taxonomy" id="398511"/>
    <lineage>
        <taxon>Bacteria</taxon>
        <taxon>Bacillati</taxon>
        <taxon>Bacillota</taxon>
        <taxon>Bacilli</taxon>
        <taxon>Bacillales</taxon>
        <taxon>Bacillaceae</taxon>
        <taxon>Alkalihalophilus</taxon>
    </lineage>
</organism>
<dbReference type="InterPro" id="IPR003439">
    <property type="entry name" value="ABC_transporter-like_ATP-bd"/>
</dbReference>
<feature type="domain" description="ABC transporter" evidence="3">
    <location>
        <begin position="5"/>
        <end position="230"/>
    </location>
</feature>
<accession>D3FQ68</accession>
<keyword evidence="1" id="KW-0547">Nucleotide-binding</keyword>
<dbReference type="GO" id="GO:0016887">
    <property type="term" value="F:ATP hydrolysis activity"/>
    <property type="evidence" value="ECO:0007669"/>
    <property type="project" value="InterPro"/>
</dbReference>
<dbReference type="EMBL" id="CP001878">
    <property type="protein sequence ID" value="ADC51361.1"/>
    <property type="molecule type" value="Genomic_DNA"/>
</dbReference>
<dbReference type="CDD" id="cd03230">
    <property type="entry name" value="ABC_DR_subfamily_A"/>
    <property type="match status" value="1"/>
</dbReference>
<dbReference type="Pfam" id="PF00005">
    <property type="entry name" value="ABC_tran"/>
    <property type="match status" value="1"/>
</dbReference>
<dbReference type="InterPro" id="IPR027417">
    <property type="entry name" value="P-loop_NTPase"/>
</dbReference>
<proteinExistence type="predicted"/>
<evidence type="ECO:0000256" key="1">
    <source>
        <dbReference type="ARBA" id="ARBA00022741"/>
    </source>
</evidence>
<name>D3FQ68_ALKPO</name>